<dbReference type="InterPro" id="IPR012295">
    <property type="entry name" value="TBP_dom_sf"/>
</dbReference>
<accession>A0A6C0J347</accession>
<protein>
    <submittedName>
        <fullName evidence="1">Uncharacterized protein</fullName>
    </submittedName>
</protein>
<evidence type="ECO:0000313" key="1">
    <source>
        <dbReference type="EMBL" id="QHU00105.1"/>
    </source>
</evidence>
<dbReference type="SUPFAM" id="SSF55945">
    <property type="entry name" value="TATA-box binding protein-like"/>
    <property type="match status" value="1"/>
</dbReference>
<reference evidence="1" key="1">
    <citation type="journal article" date="2020" name="Nature">
        <title>Giant virus diversity and host interactions through global metagenomics.</title>
        <authorList>
            <person name="Schulz F."/>
            <person name="Roux S."/>
            <person name="Paez-Espino D."/>
            <person name="Jungbluth S."/>
            <person name="Walsh D.A."/>
            <person name="Denef V.J."/>
            <person name="McMahon K.D."/>
            <person name="Konstantinidis K.T."/>
            <person name="Eloe-Fadrosh E.A."/>
            <person name="Kyrpides N.C."/>
            <person name="Woyke T."/>
        </authorList>
    </citation>
    <scope>NUCLEOTIDE SEQUENCE</scope>
    <source>
        <strain evidence="1">GVMAG-M-3300025860-12</strain>
    </source>
</reference>
<name>A0A6C0J347_9ZZZZ</name>
<organism evidence="1">
    <name type="scientific">viral metagenome</name>
    <dbReference type="NCBI Taxonomy" id="1070528"/>
    <lineage>
        <taxon>unclassified sequences</taxon>
        <taxon>metagenomes</taxon>
        <taxon>organismal metagenomes</taxon>
    </lineage>
</organism>
<dbReference type="EMBL" id="MN740323">
    <property type="protein sequence ID" value="QHU00105.1"/>
    <property type="molecule type" value="Genomic_DNA"/>
</dbReference>
<sequence length="303" mass="35572">MTQYWNNHNFIDFLDIKNNEIKTLPKGVFISTMCAKCKLSTNLDLNNIYNYLPLDSNDILTVKINKEKIRTLIPVKEKKRRTKKNTLKKNSPFYNQVTIVVRINEGDYDDLNTVKKLNLKLFKNGSIQISGLKKVSYTNRALNKLAFRLSQVKALLIEDEIREIKFIESNIDISDFSIYMINSNYKVNMMIDRTKFFKLLLQKKIKASYEKCIRACVIVKFTPVNCNEEEKEISIFIFEKGNIIITGARNLNHIIESYNYINNILLEHTDNIIKKDDDKEEELILNLYNDILKENKHKIKSLN</sequence>
<dbReference type="AlphaFoldDB" id="A0A6C0J347"/>
<dbReference type="Gene3D" id="3.30.310.10">
    <property type="entry name" value="TATA-Binding Protein"/>
    <property type="match status" value="1"/>
</dbReference>
<proteinExistence type="predicted"/>